<keyword evidence="4" id="KW-0963">Cytoplasm</keyword>
<dbReference type="AlphaFoldDB" id="A0A1T5ENK8"/>
<dbReference type="InterPro" id="IPR053925">
    <property type="entry name" value="RecX_HTH_3rd"/>
</dbReference>
<dbReference type="InterPro" id="IPR036388">
    <property type="entry name" value="WH-like_DNA-bd_sf"/>
</dbReference>
<dbReference type="Pfam" id="PF21981">
    <property type="entry name" value="RecX_HTH3"/>
    <property type="match status" value="1"/>
</dbReference>
<evidence type="ECO:0000259" key="5">
    <source>
        <dbReference type="Pfam" id="PF02631"/>
    </source>
</evidence>
<dbReference type="PANTHER" id="PTHR33602:SF1">
    <property type="entry name" value="REGULATORY PROTEIN RECX FAMILY PROTEIN"/>
    <property type="match status" value="1"/>
</dbReference>
<evidence type="ECO:0000256" key="4">
    <source>
        <dbReference type="ARBA" id="ARBA00022490"/>
    </source>
</evidence>
<organism evidence="7 8">
    <name type="scientific">Parabacteroides chartae</name>
    <dbReference type="NCBI Taxonomy" id="1037355"/>
    <lineage>
        <taxon>Bacteria</taxon>
        <taxon>Pseudomonadati</taxon>
        <taxon>Bacteroidota</taxon>
        <taxon>Bacteroidia</taxon>
        <taxon>Bacteroidales</taxon>
        <taxon>Tannerellaceae</taxon>
        <taxon>Parabacteroides</taxon>
    </lineage>
</organism>
<keyword evidence="8" id="KW-1185">Reference proteome</keyword>
<dbReference type="PANTHER" id="PTHR33602">
    <property type="entry name" value="REGULATORY PROTEIN RECX FAMILY PROTEIN"/>
    <property type="match status" value="1"/>
</dbReference>
<evidence type="ECO:0000256" key="1">
    <source>
        <dbReference type="ARBA" id="ARBA00004496"/>
    </source>
</evidence>
<dbReference type="GO" id="GO:0006282">
    <property type="term" value="P:regulation of DNA repair"/>
    <property type="evidence" value="ECO:0007669"/>
    <property type="project" value="InterPro"/>
</dbReference>
<dbReference type="Proteomes" id="UP000190852">
    <property type="component" value="Unassembled WGS sequence"/>
</dbReference>
<feature type="domain" description="RecX second three-helical" evidence="5">
    <location>
        <begin position="55"/>
        <end position="96"/>
    </location>
</feature>
<feature type="domain" description="RecX third three-helical" evidence="6">
    <location>
        <begin position="104"/>
        <end position="149"/>
    </location>
</feature>
<dbReference type="Gene3D" id="1.10.10.10">
    <property type="entry name" value="Winged helix-like DNA-binding domain superfamily/Winged helix DNA-binding domain"/>
    <property type="match status" value="1"/>
</dbReference>
<reference evidence="8" key="1">
    <citation type="submission" date="2017-02" db="EMBL/GenBank/DDBJ databases">
        <authorList>
            <person name="Varghese N."/>
            <person name="Submissions S."/>
        </authorList>
    </citation>
    <scope>NUCLEOTIDE SEQUENCE [LARGE SCALE GENOMIC DNA]</scope>
    <source>
        <strain evidence="8">DSM 24967</strain>
    </source>
</reference>
<name>A0A1T5ENK8_9BACT</name>
<evidence type="ECO:0000313" key="7">
    <source>
        <dbReference type="EMBL" id="SKB85495.1"/>
    </source>
</evidence>
<evidence type="ECO:0000256" key="2">
    <source>
        <dbReference type="ARBA" id="ARBA00009695"/>
    </source>
</evidence>
<dbReference type="GO" id="GO:0005737">
    <property type="term" value="C:cytoplasm"/>
    <property type="evidence" value="ECO:0007669"/>
    <property type="project" value="UniProtKB-SubCell"/>
</dbReference>
<comment type="similarity">
    <text evidence="2">Belongs to the RecX family.</text>
</comment>
<comment type="subcellular location">
    <subcellularLocation>
        <location evidence="1">Cytoplasm</location>
    </subcellularLocation>
</comment>
<dbReference type="EMBL" id="FUYQ01000029">
    <property type="protein sequence ID" value="SKB85495.1"/>
    <property type="molecule type" value="Genomic_DNA"/>
</dbReference>
<dbReference type="InterPro" id="IPR003783">
    <property type="entry name" value="Regulatory_RecX"/>
</dbReference>
<proteinExistence type="inferred from homology"/>
<gene>
    <name evidence="7" type="ORF">SAMN05660349_03066</name>
</gene>
<dbReference type="InterPro" id="IPR053924">
    <property type="entry name" value="RecX_HTH_2nd"/>
</dbReference>
<evidence type="ECO:0000259" key="6">
    <source>
        <dbReference type="Pfam" id="PF21981"/>
    </source>
</evidence>
<accession>A0A1T5ENK8</accession>
<protein>
    <recommendedName>
        <fullName evidence="3">Regulatory protein RecX</fullName>
    </recommendedName>
</protein>
<evidence type="ECO:0000256" key="3">
    <source>
        <dbReference type="ARBA" id="ARBA00018111"/>
    </source>
</evidence>
<evidence type="ECO:0000313" key="8">
    <source>
        <dbReference type="Proteomes" id="UP000190852"/>
    </source>
</evidence>
<sequence length="162" mass="18702">MKEKTEAELLHLCAAYCSAAERCIHDVKKKLDAADASPEVKERIIRRLVEEKFIDETRFCRSFVNDKLRFNKWGRIKIDFELRNRGISPALREESLGSIDEQYYNELLAELLANKKKSIKAKDARDAYLKLLRFGAGRGFESNLISRCLQQLVKGGDDETME</sequence>
<dbReference type="RefSeq" id="WP_079684457.1">
    <property type="nucleotide sequence ID" value="NZ_FUYQ01000029.1"/>
</dbReference>
<dbReference type="Pfam" id="PF02631">
    <property type="entry name" value="RecX_HTH2"/>
    <property type="match status" value="1"/>
</dbReference>